<sequence>MDVIRINLSDPPSLDRFIRPTRSLNHLNANLNSPEDALQSLLDGKTFTNVALKRYYRNNYRIEMKKALFPSLAKRENDVIPSTNDWPVKPRNKPLMPEHPIFTFDIEGAVNVECSKRGAIAAYCKIHKSIIYMENIENAMEMRFIIPVKPINGCFKWNESGNLLAVPISRSRFVVFNIDTVTAYPLAKKKTSSESEICPCARISSQTSSYTPCQMACLIWSASDEVVTGCSKGVVTLYSKELKIQRFKTTNNTRGKRKIIHLSLSCCQTTIVVSTSNKRLFFLKFPKFKVIYLLDLPMSTKTISWHPWDNNLLVIGITSTLFLMNTRSTKVKYSIIEGTVDDLLFNPESAELLISKYDADNETSHFVIMRDLSVVVDEIVSQRIRMGRLFWYKNGTKLGALSTTSYIWNFFGKSTATVEKQREDHARHPFLRSAAGSLFN</sequence>
<keyword evidence="2" id="KW-1185">Reference proteome</keyword>
<proteinExistence type="predicted"/>
<dbReference type="InterPro" id="IPR036322">
    <property type="entry name" value="WD40_repeat_dom_sf"/>
</dbReference>
<name>A0A9N9XP94_PHYSR</name>
<reference evidence="1" key="1">
    <citation type="submission" date="2022-01" db="EMBL/GenBank/DDBJ databases">
        <authorList>
            <person name="King R."/>
        </authorList>
    </citation>
    <scope>NUCLEOTIDE SEQUENCE</scope>
</reference>
<dbReference type="EMBL" id="OU900095">
    <property type="protein sequence ID" value="CAG9859134.1"/>
    <property type="molecule type" value="Genomic_DNA"/>
</dbReference>
<dbReference type="AlphaFoldDB" id="A0A9N9XP94"/>
<dbReference type="OrthoDB" id="10263272at2759"/>
<dbReference type="SUPFAM" id="SSF50978">
    <property type="entry name" value="WD40 repeat-like"/>
    <property type="match status" value="1"/>
</dbReference>
<dbReference type="InterPro" id="IPR015943">
    <property type="entry name" value="WD40/YVTN_repeat-like_dom_sf"/>
</dbReference>
<evidence type="ECO:0000313" key="1">
    <source>
        <dbReference type="EMBL" id="CAG9859134.1"/>
    </source>
</evidence>
<accession>A0A9N9XP94</accession>
<gene>
    <name evidence="1" type="ORF">PHYEVI_LOCUS5510</name>
</gene>
<dbReference type="Gene3D" id="2.130.10.10">
    <property type="entry name" value="YVTN repeat-like/Quinoprotein amine dehydrogenase"/>
    <property type="match status" value="1"/>
</dbReference>
<dbReference type="Proteomes" id="UP001153712">
    <property type="component" value="Chromosome 2"/>
</dbReference>
<organism evidence="1 2">
    <name type="scientific">Phyllotreta striolata</name>
    <name type="common">Striped flea beetle</name>
    <name type="synonym">Crioceris striolata</name>
    <dbReference type="NCBI Taxonomy" id="444603"/>
    <lineage>
        <taxon>Eukaryota</taxon>
        <taxon>Metazoa</taxon>
        <taxon>Ecdysozoa</taxon>
        <taxon>Arthropoda</taxon>
        <taxon>Hexapoda</taxon>
        <taxon>Insecta</taxon>
        <taxon>Pterygota</taxon>
        <taxon>Neoptera</taxon>
        <taxon>Endopterygota</taxon>
        <taxon>Coleoptera</taxon>
        <taxon>Polyphaga</taxon>
        <taxon>Cucujiformia</taxon>
        <taxon>Chrysomeloidea</taxon>
        <taxon>Chrysomelidae</taxon>
        <taxon>Galerucinae</taxon>
        <taxon>Alticini</taxon>
        <taxon>Phyllotreta</taxon>
    </lineage>
</organism>
<evidence type="ECO:0000313" key="2">
    <source>
        <dbReference type="Proteomes" id="UP001153712"/>
    </source>
</evidence>
<protein>
    <submittedName>
        <fullName evidence="1">Uncharacterized protein</fullName>
    </submittedName>
</protein>